<dbReference type="GO" id="GO:0004385">
    <property type="term" value="F:GMP kinase activity"/>
    <property type="evidence" value="ECO:0007669"/>
    <property type="project" value="TreeGrafter"/>
</dbReference>
<evidence type="ECO:0000256" key="1">
    <source>
        <dbReference type="ARBA" id="ARBA00005790"/>
    </source>
</evidence>
<dbReference type="EMBL" id="QEFC01002309">
    <property type="protein sequence ID" value="KAE9453134.1"/>
    <property type="molecule type" value="Genomic_DNA"/>
</dbReference>
<dbReference type="OrthoDB" id="6334211at2759"/>
<gene>
    <name evidence="5" type="ORF">C3L33_14965</name>
</gene>
<organism evidence="5 6">
    <name type="scientific">Rhododendron williamsianum</name>
    <dbReference type="NCBI Taxonomy" id="262921"/>
    <lineage>
        <taxon>Eukaryota</taxon>
        <taxon>Viridiplantae</taxon>
        <taxon>Streptophyta</taxon>
        <taxon>Embryophyta</taxon>
        <taxon>Tracheophyta</taxon>
        <taxon>Spermatophyta</taxon>
        <taxon>Magnoliopsida</taxon>
        <taxon>eudicotyledons</taxon>
        <taxon>Gunneridae</taxon>
        <taxon>Pentapetalae</taxon>
        <taxon>asterids</taxon>
        <taxon>Ericales</taxon>
        <taxon>Ericaceae</taxon>
        <taxon>Ericoideae</taxon>
        <taxon>Rhodoreae</taxon>
        <taxon>Rhododendron</taxon>
    </lineage>
</organism>
<dbReference type="PROSITE" id="PS00856">
    <property type="entry name" value="GUANYLATE_KINASE_1"/>
    <property type="match status" value="1"/>
</dbReference>
<dbReference type="Pfam" id="PF00625">
    <property type="entry name" value="Guanylate_kin"/>
    <property type="match status" value="2"/>
</dbReference>
<dbReference type="InterPro" id="IPR020590">
    <property type="entry name" value="Guanylate_kinase_CS"/>
</dbReference>
<dbReference type="CDD" id="cd00071">
    <property type="entry name" value="GMPK"/>
    <property type="match status" value="1"/>
</dbReference>
<keyword evidence="3" id="KW-0418">Kinase</keyword>
<dbReference type="PANTHER" id="PTHR23117">
    <property type="entry name" value="GUANYLATE KINASE-RELATED"/>
    <property type="match status" value="1"/>
</dbReference>
<dbReference type="SUPFAM" id="SSF52540">
    <property type="entry name" value="P-loop containing nucleoside triphosphate hydrolases"/>
    <property type="match status" value="2"/>
</dbReference>
<evidence type="ECO:0000256" key="3">
    <source>
        <dbReference type="ARBA" id="ARBA00022777"/>
    </source>
</evidence>
<dbReference type="AlphaFoldDB" id="A0A6A4L9L7"/>
<dbReference type="Proteomes" id="UP000428333">
    <property type="component" value="Linkage Group LG09"/>
</dbReference>
<dbReference type="GO" id="GO:0005829">
    <property type="term" value="C:cytosol"/>
    <property type="evidence" value="ECO:0007669"/>
    <property type="project" value="TreeGrafter"/>
</dbReference>
<reference evidence="5 6" key="1">
    <citation type="journal article" date="2019" name="Genome Biol. Evol.">
        <title>The Rhododendron genome and chromosomal organization provide insight into shared whole-genome duplications across the heath family (Ericaceae).</title>
        <authorList>
            <person name="Soza V.L."/>
            <person name="Lindsley D."/>
            <person name="Waalkes A."/>
            <person name="Ramage E."/>
            <person name="Patwardhan R.P."/>
            <person name="Burton J.N."/>
            <person name="Adey A."/>
            <person name="Kumar A."/>
            <person name="Qiu R."/>
            <person name="Shendure J."/>
            <person name="Hall B."/>
        </authorList>
    </citation>
    <scope>NUCLEOTIDE SEQUENCE [LARGE SCALE GENOMIC DNA]</scope>
    <source>
        <strain evidence="5">RSF 1966-606</strain>
    </source>
</reference>
<sequence length="419" mass="47375">MLFRRLCTSLTRFNPNPSLFHTKSTIPFPVFHSNPKFLTRNTFKTLFQASNSSNCKMGDARRPPAVPIPDPETADRAELYRALEASVGSAFSSDPLAPNPNPLIIVISGPSGVGKDAVIKRLREVREGIHFVVTATSRAKREGEVEGKDYFFVGKEEFLAMVHRDELLEYALVYGDYKGIDLGRIFTKSAFGYYCSVIMSKEELLSMVEIEELWSMPGEVDGKTVLGPGKWMRTSFFGSKEEFLSMVESDEILEYALEYGDCEGLKGPWEVDEKDCFFVSKEFLSMVERDELLEYALVYSDCIPKQQIREFMAKGYDIVLRVDIQGAATLRRILRNSAVFVFLVAESESALVKRLINRKTETKETLLVRIATAREEVRHMNTFDYVVVNAEGKLESAVKLVESIIDAEKAKVRQRTVAI</sequence>
<dbReference type="InterPro" id="IPR027417">
    <property type="entry name" value="P-loop_NTPase"/>
</dbReference>
<dbReference type="InterPro" id="IPR008145">
    <property type="entry name" value="GK/Ca_channel_bsu"/>
</dbReference>
<dbReference type="PROSITE" id="PS50052">
    <property type="entry name" value="GUANYLATE_KINASE_2"/>
    <property type="match status" value="1"/>
</dbReference>
<proteinExistence type="inferred from homology"/>
<feature type="non-terminal residue" evidence="5">
    <location>
        <position position="1"/>
    </location>
</feature>
<dbReference type="PANTHER" id="PTHR23117:SF13">
    <property type="entry name" value="GUANYLATE KINASE"/>
    <property type="match status" value="1"/>
</dbReference>
<comment type="caution">
    <text evidence="5">The sequence shown here is derived from an EMBL/GenBank/DDBJ whole genome shotgun (WGS) entry which is preliminary data.</text>
</comment>
<evidence type="ECO:0000313" key="5">
    <source>
        <dbReference type="EMBL" id="KAE9453134.1"/>
    </source>
</evidence>
<protein>
    <recommendedName>
        <fullName evidence="4">Guanylate kinase-like domain-containing protein</fullName>
    </recommendedName>
</protein>
<feature type="domain" description="Guanylate kinase-like" evidence="4">
    <location>
        <begin position="102"/>
        <end position="406"/>
    </location>
</feature>
<accession>A0A6A4L9L7</accession>
<keyword evidence="2" id="KW-0808">Transferase</keyword>
<evidence type="ECO:0000259" key="4">
    <source>
        <dbReference type="PROSITE" id="PS50052"/>
    </source>
</evidence>
<dbReference type="InterPro" id="IPR008144">
    <property type="entry name" value="Guanylate_kin-like_dom"/>
</dbReference>
<comment type="similarity">
    <text evidence="1">Belongs to the guanylate kinase family.</text>
</comment>
<keyword evidence="6" id="KW-1185">Reference proteome</keyword>
<name>A0A6A4L9L7_9ERIC</name>
<dbReference type="SMART" id="SM00072">
    <property type="entry name" value="GuKc"/>
    <property type="match status" value="1"/>
</dbReference>
<evidence type="ECO:0000256" key="2">
    <source>
        <dbReference type="ARBA" id="ARBA00022679"/>
    </source>
</evidence>
<evidence type="ECO:0000313" key="6">
    <source>
        <dbReference type="Proteomes" id="UP000428333"/>
    </source>
</evidence>
<dbReference type="Gene3D" id="3.40.50.300">
    <property type="entry name" value="P-loop containing nucleotide triphosphate hydrolases"/>
    <property type="match status" value="2"/>
</dbReference>